<evidence type="ECO:0000313" key="1">
    <source>
        <dbReference type="EMBL" id="VAW11728.1"/>
    </source>
</evidence>
<dbReference type="Gene3D" id="3.40.50.620">
    <property type="entry name" value="HUPs"/>
    <property type="match status" value="1"/>
</dbReference>
<accession>A0A3B0T1D3</accession>
<dbReference type="EC" id="6.1.1.16" evidence="1"/>
<proteinExistence type="predicted"/>
<dbReference type="EMBL" id="UOEN01000042">
    <property type="protein sequence ID" value="VAW11728.1"/>
    <property type="molecule type" value="Genomic_DNA"/>
</dbReference>
<gene>
    <name evidence="1" type="ORF">MNBD_BACTEROID05-1285</name>
</gene>
<feature type="non-terminal residue" evidence="1">
    <location>
        <position position="33"/>
    </location>
</feature>
<keyword evidence="1" id="KW-0030">Aminoacyl-tRNA synthetase</keyword>
<organism evidence="1">
    <name type="scientific">hydrothermal vent metagenome</name>
    <dbReference type="NCBI Taxonomy" id="652676"/>
    <lineage>
        <taxon>unclassified sequences</taxon>
        <taxon>metagenomes</taxon>
        <taxon>ecological metagenomes</taxon>
    </lineage>
</organism>
<protein>
    <submittedName>
        <fullName evidence="1">Cysteinyl-tRNA synthetase</fullName>
        <ecNumber evidence="1">6.1.1.16</ecNumber>
    </submittedName>
</protein>
<sequence length="33" mass="3683">MAIQILNSLTRKKEEFVPINGKTVNIYCCGVTV</sequence>
<reference evidence="1" key="1">
    <citation type="submission" date="2018-06" db="EMBL/GenBank/DDBJ databases">
        <authorList>
            <person name="Zhirakovskaya E."/>
        </authorList>
    </citation>
    <scope>NUCLEOTIDE SEQUENCE</scope>
</reference>
<name>A0A3B0T1D3_9ZZZZ</name>
<dbReference type="GO" id="GO:0004817">
    <property type="term" value="F:cysteine-tRNA ligase activity"/>
    <property type="evidence" value="ECO:0007669"/>
    <property type="project" value="UniProtKB-EC"/>
</dbReference>
<dbReference type="InterPro" id="IPR014729">
    <property type="entry name" value="Rossmann-like_a/b/a_fold"/>
</dbReference>
<dbReference type="AlphaFoldDB" id="A0A3B0T1D3"/>
<keyword evidence="1" id="KW-0436">Ligase</keyword>